<dbReference type="Proteomes" id="UP000807115">
    <property type="component" value="Chromosome 7"/>
</dbReference>
<organism evidence="2 3">
    <name type="scientific">Sorghum bicolor</name>
    <name type="common">Sorghum</name>
    <name type="synonym">Sorghum vulgare</name>
    <dbReference type="NCBI Taxonomy" id="4558"/>
    <lineage>
        <taxon>Eukaryota</taxon>
        <taxon>Viridiplantae</taxon>
        <taxon>Streptophyta</taxon>
        <taxon>Embryophyta</taxon>
        <taxon>Tracheophyta</taxon>
        <taxon>Spermatophyta</taxon>
        <taxon>Magnoliopsida</taxon>
        <taxon>Liliopsida</taxon>
        <taxon>Poales</taxon>
        <taxon>Poaceae</taxon>
        <taxon>PACMAD clade</taxon>
        <taxon>Panicoideae</taxon>
        <taxon>Andropogonodae</taxon>
        <taxon>Andropogoneae</taxon>
        <taxon>Sorghinae</taxon>
        <taxon>Sorghum</taxon>
    </lineage>
</organism>
<name>A0A921QLK9_SORBI</name>
<dbReference type="AlphaFoldDB" id="A0A921QLK9"/>
<comment type="caution">
    <text evidence="2">The sequence shown here is derived from an EMBL/GenBank/DDBJ whole genome shotgun (WGS) entry which is preliminary data.</text>
</comment>
<accession>A0A921QLK9</accession>
<sequence length="44" mass="5028">MNRIFIVICVICSSLLGIERRAIKADKGFLFTISTQTGYTIYRD</sequence>
<reference evidence="2" key="2">
    <citation type="submission" date="2020-10" db="EMBL/GenBank/DDBJ databases">
        <authorList>
            <person name="Cooper E.A."/>
            <person name="Brenton Z.W."/>
            <person name="Flinn B.S."/>
            <person name="Jenkins J."/>
            <person name="Shu S."/>
            <person name="Flowers D."/>
            <person name="Luo F."/>
            <person name="Wang Y."/>
            <person name="Xia P."/>
            <person name="Barry K."/>
            <person name="Daum C."/>
            <person name="Lipzen A."/>
            <person name="Yoshinaga Y."/>
            <person name="Schmutz J."/>
            <person name="Saski C."/>
            <person name="Vermerris W."/>
            <person name="Kresovich S."/>
        </authorList>
    </citation>
    <scope>NUCLEOTIDE SEQUENCE</scope>
</reference>
<feature type="chain" id="PRO_5036859668" evidence="1">
    <location>
        <begin position="18"/>
        <end position="44"/>
    </location>
</feature>
<reference evidence="2" key="1">
    <citation type="journal article" date="2019" name="BMC Genomics">
        <title>A new reference genome for Sorghum bicolor reveals high levels of sequence similarity between sweet and grain genotypes: implications for the genetics of sugar metabolism.</title>
        <authorList>
            <person name="Cooper E.A."/>
            <person name="Brenton Z.W."/>
            <person name="Flinn B.S."/>
            <person name="Jenkins J."/>
            <person name="Shu S."/>
            <person name="Flowers D."/>
            <person name="Luo F."/>
            <person name="Wang Y."/>
            <person name="Xia P."/>
            <person name="Barry K."/>
            <person name="Daum C."/>
            <person name="Lipzen A."/>
            <person name="Yoshinaga Y."/>
            <person name="Schmutz J."/>
            <person name="Saski C."/>
            <person name="Vermerris W."/>
            <person name="Kresovich S."/>
        </authorList>
    </citation>
    <scope>NUCLEOTIDE SEQUENCE</scope>
</reference>
<keyword evidence="1" id="KW-0732">Signal</keyword>
<evidence type="ECO:0000313" key="3">
    <source>
        <dbReference type="Proteomes" id="UP000807115"/>
    </source>
</evidence>
<protein>
    <submittedName>
        <fullName evidence="2">Uncharacterized protein</fullName>
    </submittedName>
</protein>
<feature type="signal peptide" evidence="1">
    <location>
        <begin position="1"/>
        <end position="17"/>
    </location>
</feature>
<evidence type="ECO:0000313" key="2">
    <source>
        <dbReference type="EMBL" id="KAG0524213.1"/>
    </source>
</evidence>
<dbReference type="EMBL" id="CM027686">
    <property type="protein sequence ID" value="KAG0524213.1"/>
    <property type="molecule type" value="Genomic_DNA"/>
</dbReference>
<gene>
    <name evidence="2" type="ORF">BDA96_07G191100</name>
</gene>
<proteinExistence type="predicted"/>
<evidence type="ECO:0000256" key="1">
    <source>
        <dbReference type="SAM" id="SignalP"/>
    </source>
</evidence>